<organism evidence="11 12">
    <name type="scientific">Malassezia equina</name>
    <dbReference type="NCBI Taxonomy" id="1381935"/>
    <lineage>
        <taxon>Eukaryota</taxon>
        <taxon>Fungi</taxon>
        <taxon>Dikarya</taxon>
        <taxon>Basidiomycota</taxon>
        <taxon>Ustilaginomycotina</taxon>
        <taxon>Malasseziomycetes</taxon>
        <taxon>Malasseziales</taxon>
        <taxon>Malasseziaceae</taxon>
        <taxon>Malassezia</taxon>
    </lineage>
</organism>
<sequence>MSRKKKSRASRDGDGDGLSFVLDTQSADVPDSARPSRPEDAAPAAQDTSGLALPSHVAIVPTTGAPSTDGAEPGSLGDYEQLDAQGARYYEAEADEERKRKGTCPVCGETGHDKKKCPYTQCLACGAVNEHSTRNCPLGTSCFRCGGVGHRSKVRPLNLPQDCPVPRTSMHRSRLCERCGRPGHPDTTCPTLWRIYTYRSDDAYERERARLRRHELRRTAKLTAHQARRQKRQCSWAVSLVEPTDEAGPSESSDDDSDHTDESLRPPPGWDPVQLCCYNCARMEQHWGDDCPQRRTNPTRPTGEPSAFSAELADAGPFHRAAPGLRLRGTNARPSLLDDMQAESEADARDWFARHQKLRQPTLSDPAWEAEPKRVARPPQLSGTRAPQPLRRPRAQSQGASRPRKARRLPQFRPQYHGGYT</sequence>
<keyword evidence="2" id="KW-0507">mRNA processing</keyword>
<keyword evidence="7" id="KW-0539">Nucleus</keyword>
<feature type="region of interest" description="Disordered" evidence="9">
    <location>
        <begin position="288"/>
        <end position="308"/>
    </location>
</feature>
<evidence type="ECO:0000256" key="3">
    <source>
        <dbReference type="ARBA" id="ARBA00022723"/>
    </source>
</evidence>
<keyword evidence="12" id="KW-1185">Reference proteome</keyword>
<dbReference type="GO" id="GO:0008270">
    <property type="term" value="F:zinc ion binding"/>
    <property type="evidence" value="ECO:0007669"/>
    <property type="project" value="UniProtKB-KW"/>
</dbReference>
<keyword evidence="4" id="KW-0677">Repeat</keyword>
<evidence type="ECO:0000256" key="1">
    <source>
        <dbReference type="ARBA" id="ARBA00004123"/>
    </source>
</evidence>
<dbReference type="SUPFAM" id="SSF57756">
    <property type="entry name" value="Retrovirus zinc finger-like domains"/>
    <property type="match status" value="1"/>
</dbReference>
<keyword evidence="3" id="KW-0479">Metal-binding</keyword>
<dbReference type="GO" id="GO:0071038">
    <property type="term" value="P:TRAMP-dependent tRNA surveillance pathway"/>
    <property type="evidence" value="ECO:0007669"/>
    <property type="project" value="TreeGrafter"/>
</dbReference>
<comment type="subcellular location">
    <subcellularLocation>
        <location evidence="1">Nucleus</location>
    </subcellularLocation>
</comment>
<dbReference type="PANTHER" id="PTHR46543:SF1">
    <property type="entry name" value="ZINC FINGER CCHC DOMAIN-CONTAINING PROTEIN 7"/>
    <property type="match status" value="1"/>
</dbReference>
<dbReference type="GO" id="GO:0031499">
    <property type="term" value="C:TRAMP complex"/>
    <property type="evidence" value="ECO:0007669"/>
    <property type="project" value="TreeGrafter"/>
</dbReference>
<evidence type="ECO:0000313" key="12">
    <source>
        <dbReference type="Proteomes" id="UP001214415"/>
    </source>
</evidence>
<evidence type="ECO:0000259" key="10">
    <source>
        <dbReference type="PROSITE" id="PS50158"/>
    </source>
</evidence>
<keyword evidence="6" id="KW-0862">Zinc</keyword>
<dbReference type="GO" id="GO:0071037">
    <property type="term" value="P:nuclear polyadenylation-dependent snRNA catabolic process"/>
    <property type="evidence" value="ECO:0007669"/>
    <property type="project" value="TreeGrafter"/>
</dbReference>
<feature type="domain" description="CCHC-type" evidence="10">
    <location>
        <begin position="104"/>
        <end position="118"/>
    </location>
</feature>
<evidence type="ECO:0000256" key="4">
    <source>
        <dbReference type="ARBA" id="ARBA00022737"/>
    </source>
</evidence>
<evidence type="ECO:0000313" key="11">
    <source>
        <dbReference type="EMBL" id="WFD22860.1"/>
    </source>
</evidence>
<dbReference type="Proteomes" id="UP001214415">
    <property type="component" value="Chromosome 3"/>
</dbReference>
<evidence type="ECO:0000256" key="7">
    <source>
        <dbReference type="ARBA" id="ARBA00023242"/>
    </source>
</evidence>
<dbReference type="GO" id="GO:0071039">
    <property type="term" value="P:nuclear polyadenylation-dependent CUT catabolic process"/>
    <property type="evidence" value="ECO:0007669"/>
    <property type="project" value="TreeGrafter"/>
</dbReference>
<gene>
    <name evidence="11" type="ORF">MEQU1_001537</name>
</gene>
<dbReference type="AlphaFoldDB" id="A0AAF0EC46"/>
<feature type="region of interest" description="Disordered" evidence="9">
    <location>
        <begin position="1"/>
        <end position="78"/>
    </location>
</feature>
<dbReference type="PANTHER" id="PTHR46543">
    <property type="entry name" value="ZINC FINGER CCHC DOMAIN-CONTAINING PROTEIN 7"/>
    <property type="match status" value="1"/>
</dbReference>
<reference evidence="11" key="1">
    <citation type="submission" date="2023-03" db="EMBL/GenBank/DDBJ databases">
        <title>Mating type loci evolution in Malassezia.</title>
        <authorList>
            <person name="Coelho M.A."/>
        </authorList>
    </citation>
    <scope>NUCLEOTIDE SEQUENCE</scope>
    <source>
        <strain evidence="11">CBS 12830</strain>
    </source>
</reference>
<protein>
    <recommendedName>
        <fullName evidence="10">CCHC-type domain-containing protein</fullName>
    </recommendedName>
</protein>
<dbReference type="InterPro" id="IPR001878">
    <property type="entry name" value="Znf_CCHC"/>
</dbReference>
<keyword evidence="5 8" id="KW-0863">Zinc-finger</keyword>
<dbReference type="GO" id="GO:0071031">
    <property type="term" value="P:nuclear mRNA surveillance of mRNA 3'-end processing"/>
    <property type="evidence" value="ECO:0007669"/>
    <property type="project" value="TreeGrafter"/>
</dbReference>
<dbReference type="EMBL" id="CP119902">
    <property type="protein sequence ID" value="WFD22860.1"/>
    <property type="molecule type" value="Genomic_DNA"/>
</dbReference>
<proteinExistence type="predicted"/>
<dbReference type="GO" id="GO:0071035">
    <property type="term" value="P:nuclear polyadenylation-dependent rRNA catabolic process"/>
    <property type="evidence" value="ECO:0007669"/>
    <property type="project" value="TreeGrafter"/>
</dbReference>
<dbReference type="InterPro" id="IPR051644">
    <property type="entry name" value="TRAMP_AT-DNA-binding"/>
</dbReference>
<dbReference type="GO" id="GO:0003723">
    <property type="term" value="F:RNA binding"/>
    <property type="evidence" value="ECO:0007669"/>
    <property type="project" value="TreeGrafter"/>
</dbReference>
<dbReference type="GO" id="GO:0071036">
    <property type="term" value="P:nuclear polyadenylation-dependent snoRNA catabolic process"/>
    <property type="evidence" value="ECO:0007669"/>
    <property type="project" value="TreeGrafter"/>
</dbReference>
<feature type="region of interest" description="Disordered" evidence="9">
    <location>
        <begin position="357"/>
        <end position="421"/>
    </location>
</feature>
<evidence type="ECO:0000256" key="5">
    <source>
        <dbReference type="ARBA" id="ARBA00022771"/>
    </source>
</evidence>
<evidence type="ECO:0000256" key="2">
    <source>
        <dbReference type="ARBA" id="ARBA00022664"/>
    </source>
</evidence>
<dbReference type="GO" id="GO:0006397">
    <property type="term" value="P:mRNA processing"/>
    <property type="evidence" value="ECO:0007669"/>
    <property type="project" value="UniProtKB-KW"/>
</dbReference>
<feature type="region of interest" description="Disordered" evidence="9">
    <location>
        <begin position="234"/>
        <end position="268"/>
    </location>
</feature>
<dbReference type="PROSITE" id="PS50158">
    <property type="entry name" value="ZF_CCHC"/>
    <property type="match status" value="2"/>
</dbReference>
<name>A0AAF0EC46_9BASI</name>
<dbReference type="InterPro" id="IPR036875">
    <property type="entry name" value="Znf_CCHC_sf"/>
</dbReference>
<evidence type="ECO:0000256" key="8">
    <source>
        <dbReference type="PROSITE-ProRule" id="PRU00047"/>
    </source>
</evidence>
<dbReference type="Gene3D" id="4.10.60.10">
    <property type="entry name" value="Zinc finger, CCHC-type"/>
    <property type="match status" value="1"/>
</dbReference>
<feature type="domain" description="CCHC-type" evidence="10">
    <location>
        <begin position="176"/>
        <end position="190"/>
    </location>
</feature>
<evidence type="ECO:0000256" key="6">
    <source>
        <dbReference type="ARBA" id="ARBA00022833"/>
    </source>
</evidence>
<dbReference type="SMART" id="SM00343">
    <property type="entry name" value="ZnF_C2HC"/>
    <property type="match status" value="5"/>
</dbReference>
<accession>A0AAF0EC46</accession>
<evidence type="ECO:0000256" key="9">
    <source>
        <dbReference type="SAM" id="MobiDB-lite"/>
    </source>
</evidence>